<reference evidence="1 2" key="1">
    <citation type="submission" date="2019-05" db="EMBL/GenBank/DDBJ databases">
        <title>Another draft genome of Portunus trituberculatus and its Hox gene families provides insights of decapod evolution.</title>
        <authorList>
            <person name="Jeong J.-H."/>
            <person name="Song I."/>
            <person name="Kim S."/>
            <person name="Choi T."/>
            <person name="Kim D."/>
            <person name="Ryu S."/>
            <person name="Kim W."/>
        </authorList>
    </citation>
    <scope>NUCLEOTIDE SEQUENCE [LARGE SCALE GENOMIC DNA]</scope>
    <source>
        <tissue evidence="1">Muscle</tissue>
    </source>
</reference>
<gene>
    <name evidence="1" type="ORF">E2C01_093698</name>
</gene>
<protein>
    <submittedName>
        <fullName evidence="1">Uncharacterized protein</fullName>
    </submittedName>
</protein>
<accession>A0A5B7JQH4</accession>
<name>A0A5B7JQH4_PORTR</name>
<organism evidence="1 2">
    <name type="scientific">Portunus trituberculatus</name>
    <name type="common">Swimming crab</name>
    <name type="synonym">Neptunus trituberculatus</name>
    <dbReference type="NCBI Taxonomy" id="210409"/>
    <lineage>
        <taxon>Eukaryota</taxon>
        <taxon>Metazoa</taxon>
        <taxon>Ecdysozoa</taxon>
        <taxon>Arthropoda</taxon>
        <taxon>Crustacea</taxon>
        <taxon>Multicrustacea</taxon>
        <taxon>Malacostraca</taxon>
        <taxon>Eumalacostraca</taxon>
        <taxon>Eucarida</taxon>
        <taxon>Decapoda</taxon>
        <taxon>Pleocyemata</taxon>
        <taxon>Brachyura</taxon>
        <taxon>Eubrachyura</taxon>
        <taxon>Portunoidea</taxon>
        <taxon>Portunidae</taxon>
        <taxon>Portuninae</taxon>
        <taxon>Portunus</taxon>
    </lineage>
</organism>
<dbReference type="Proteomes" id="UP000324222">
    <property type="component" value="Unassembled WGS sequence"/>
</dbReference>
<sequence>MARTHVKHRYIYTLKSNTPCHFLASRSSRRDTPTRHRSIAQPYDFPVSSPLYICLVLTN</sequence>
<evidence type="ECO:0000313" key="1">
    <source>
        <dbReference type="EMBL" id="MPC98332.1"/>
    </source>
</evidence>
<dbReference type="EMBL" id="VSRR010113616">
    <property type="protein sequence ID" value="MPC98332.1"/>
    <property type="molecule type" value="Genomic_DNA"/>
</dbReference>
<dbReference type="AlphaFoldDB" id="A0A5B7JQH4"/>
<keyword evidence="2" id="KW-1185">Reference proteome</keyword>
<proteinExistence type="predicted"/>
<comment type="caution">
    <text evidence="1">The sequence shown here is derived from an EMBL/GenBank/DDBJ whole genome shotgun (WGS) entry which is preliminary data.</text>
</comment>
<evidence type="ECO:0000313" key="2">
    <source>
        <dbReference type="Proteomes" id="UP000324222"/>
    </source>
</evidence>